<dbReference type="KEGG" id="sseo:D0Z67_00220"/>
<dbReference type="PANTHER" id="PTHR38589:SF1">
    <property type="entry name" value="BLR0621 PROTEIN"/>
    <property type="match status" value="1"/>
</dbReference>
<gene>
    <name evidence="2" type="ORF">D0Z67_00220</name>
</gene>
<dbReference type="EMBL" id="CP032229">
    <property type="protein sequence ID" value="QBJ88905.1"/>
    <property type="molecule type" value="Genomic_DNA"/>
</dbReference>
<organism evidence="2 3">
    <name type="scientific">Streptomyces seoulensis</name>
    <dbReference type="NCBI Taxonomy" id="73044"/>
    <lineage>
        <taxon>Bacteria</taxon>
        <taxon>Bacillati</taxon>
        <taxon>Actinomycetota</taxon>
        <taxon>Actinomycetes</taxon>
        <taxon>Kitasatosporales</taxon>
        <taxon>Streptomycetaceae</taxon>
        <taxon>Streptomyces</taxon>
    </lineage>
</organism>
<accession>A0A4P6TNT6</accession>
<feature type="region of interest" description="Disordered" evidence="1">
    <location>
        <begin position="117"/>
        <end position="137"/>
    </location>
</feature>
<keyword evidence="3" id="KW-1185">Reference proteome</keyword>
<evidence type="ECO:0000313" key="2">
    <source>
        <dbReference type="EMBL" id="QBJ88905.1"/>
    </source>
</evidence>
<protein>
    <recommendedName>
        <fullName evidence="4">L,D-transpeptidase family protein</fullName>
    </recommendedName>
</protein>
<dbReference type="Proteomes" id="UP000292547">
    <property type="component" value="Chromosome"/>
</dbReference>
<dbReference type="AlphaFoldDB" id="A0A4P6TNT6"/>
<dbReference type="OrthoDB" id="3868753at2"/>
<evidence type="ECO:0008006" key="4">
    <source>
        <dbReference type="Google" id="ProtNLM"/>
    </source>
</evidence>
<evidence type="ECO:0000256" key="1">
    <source>
        <dbReference type="SAM" id="MobiDB-lite"/>
    </source>
</evidence>
<proteinExistence type="predicted"/>
<sequence>MRNSTDTPSSPRYARHGGARHAISAAALCGVLLAVGTACGDPGTKARSGGAAGNGNPAVSGSSSPASAGGVPGVGERMGKQIPDDTRQLVVVYGDDRDSAEGTAVLYEKQGARWKQSASWPSHNGRRGWTTDHQLDDERSPVGVFSLTDSGGTLRSPGTKLPYYYDDHAYAASVADPDDEAHAHDFDYVIAINYNRLKGTPPYDWSRPEGVEKGGGIWLHLDHGDGTSACVTVPAAGIKTLLGTLDPADHPMVVMGDRDRLKG</sequence>
<feature type="compositionally biased region" description="Low complexity" evidence="1">
    <location>
        <begin position="54"/>
        <end position="69"/>
    </location>
</feature>
<name>A0A4P6TNT6_STRSO</name>
<dbReference type="GeneID" id="300097361"/>
<dbReference type="STRING" id="73044.GCA_000725795_05286"/>
<dbReference type="PANTHER" id="PTHR38589">
    <property type="entry name" value="BLR0621 PROTEIN"/>
    <property type="match status" value="1"/>
</dbReference>
<evidence type="ECO:0000313" key="3">
    <source>
        <dbReference type="Proteomes" id="UP000292547"/>
    </source>
</evidence>
<feature type="region of interest" description="Disordered" evidence="1">
    <location>
        <begin position="43"/>
        <end position="83"/>
    </location>
</feature>
<dbReference type="RefSeq" id="WP_051888092.1">
    <property type="nucleotide sequence ID" value="NZ_CP032229.1"/>
</dbReference>
<reference evidence="2 3" key="1">
    <citation type="submission" date="2018-08" db="EMBL/GenBank/DDBJ databases">
        <title>The complete genome sequence of Streptomyces seoulensis, a pioneer strain for nickel superoxide dismutase discovery.</title>
        <authorList>
            <person name="Shin J."/>
            <person name="Lee J.-S."/>
            <person name="Lee E.-J."/>
            <person name="Youn H.-D."/>
        </authorList>
    </citation>
    <scope>NUCLEOTIDE SEQUENCE [LARGE SCALE GENOMIC DNA]</scope>
    <source>
        <strain evidence="2 3">KCTC 9819</strain>
    </source>
</reference>